<dbReference type="PROSITE" id="PS00392">
    <property type="entry name" value="DDC_GAD_HDC_YDC"/>
    <property type="match status" value="1"/>
</dbReference>
<protein>
    <submittedName>
        <fullName evidence="7">Pyridoxal phosphate-dependent decarboxylase family protein</fullName>
    </submittedName>
</protein>
<dbReference type="Gene3D" id="3.40.640.10">
    <property type="entry name" value="Type I PLP-dependent aspartate aminotransferase-like (Major domain)"/>
    <property type="match status" value="1"/>
</dbReference>
<dbReference type="EMBL" id="JBHRRZ010000036">
    <property type="protein sequence ID" value="MFC2949440.1"/>
    <property type="molecule type" value="Genomic_DNA"/>
</dbReference>
<dbReference type="SUPFAM" id="SSF53383">
    <property type="entry name" value="PLP-dependent transferases"/>
    <property type="match status" value="1"/>
</dbReference>
<dbReference type="InterPro" id="IPR015421">
    <property type="entry name" value="PyrdxlP-dep_Trfase_major"/>
</dbReference>
<evidence type="ECO:0000256" key="5">
    <source>
        <dbReference type="ARBA" id="ARBA00023239"/>
    </source>
</evidence>
<dbReference type="InterPro" id="IPR015422">
    <property type="entry name" value="PyrdxlP-dep_Trfase_small"/>
</dbReference>
<keyword evidence="5 6" id="KW-0456">Lyase</keyword>
<organism evidence="7 8">
    <name type="scientific">Virgibacillus sediminis</name>
    <dbReference type="NCBI Taxonomy" id="202260"/>
    <lineage>
        <taxon>Bacteria</taxon>
        <taxon>Bacillati</taxon>
        <taxon>Bacillota</taxon>
        <taxon>Bacilli</taxon>
        <taxon>Bacillales</taxon>
        <taxon>Bacillaceae</taxon>
        <taxon>Virgibacillus</taxon>
    </lineage>
</organism>
<keyword evidence="4 6" id="KW-0663">Pyridoxal phosphate</keyword>
<dbReference type="InterPro" id="IPR021115">
    <property type="entry name" value="Pyridoxal-P_BS"/>
</dbReference>
<dbReference type="RefSeq" id="WP_390307409.1">
    <property type="nucleotide sequence ID" value="NZ_JBHRRZ010000036.1"/>
</dbReference>
<dbReference type="PANTHER" id="PTHR45677:SF8">
    <property type="entry name" value="CYSTEINE SULFINIC ACID DECARBOXYLASE"/>
    <property type="match status" value="1"/>
</dbReference>
<gene>
    <name evidence="7" type="ORF">ACFODW_14055</name>
</gene>
<proteinExistence type="inferred from homology"/>
<dbReference type="PANTHER" id="PTHR45677">
    <property type="entry name" value="GLUTAMATE DECARBOXYLASE-RELATED"/>
    <property type="match status" value="1"/>
</dbReference>
<comment type="similarity">
    <text evidence="2 6">Belongs to the group II decarboxylase family.</text>
</comment>
<comment type="cofactor">
    <cofactor evidence="1 6">
        <name>pyridoxal 5'-phosphate</name>
        <dbReference type="ChEBI" id="CHEBI:597326"/>
    </cofactor>
</comment>
<evidence type="ECO:0000256" key="1">
    <source>
        <dbReference type="ARBA" id="ARBA00001933"/>
    </source>
</evidence>
<keyword evidence="8" id="KW-1185">Reference proteome</keyword>
<reference evidence="8" key="1">
    <citation type="journal article" date="2019" name="Int. J. Syst. Evol. Microbiol.">
        <title>The Global Catalogue of Microorganisms (GCM) 10K type strain sequencing project: providing services to taxonomists for standard genome sequencing and annotation.</title>
        <authorList>
            <consortium name="The Broad Institute Genomics Platform"/>
            <consortium name="The Broad Institute Genome Sequencing Center for Infectious Disease"/>
            <person name="Wu L."/>
            <person name="Ma J."/>
        </authorList>
    </citation>
    <scope>NUCLEOTIDE SEQUENCE [LARGE SCALE GENOMIC DNA]</scope>
    <source>
        <strain evidence="8">KCTC 13193</strain>
    </source>
</reference>
<evidence type="ECO:0000313" key="8">
    <source>
        <dbReference type="Proteomes" id="UP001595387"/>
    </source>
</evidence>
<evidence type="ECO:0000256" key="6">
    <source>
        <dbReference type="RuleBase" id="RU000382"/>
    </source>
</evidence>
<evidence type="ECO:0000313" key="7">
    <source>
        <dbReference type="EMBL" id="MFC2949440.1"/>
    </source>
</evidence>
<evidence type="ECO:0000256" key="2">
    <source>
        <dbReference type="ARBA" id="ARBA00009533"/>
    </source>
</evidence>
<dbReference type="InterPro" id="IPR015424">
    <property type="entry name" value="PyrdxlP-dep_Trfase"/>
</dbReference>
<keyword evidence="3" id="KW-0210">Decarboxylase</keyword>
<dbReference type="Gene3D" id="3.90.1150.10">
    <property type="entry name" value="Aspartate Aminotransferase, domain 1"/>
    <property type="match status" value="1"/>
</dbReference>
<dbReference type="Proteomes" id="UP001595387">
    <property type="component" value="Unassembled WGS sequence"/>
</dbReference>
<name>A0ABV7A986_9BACI</name>
<dbReference type="InterPro" id="IPR002129">
    <property type="entry name" value="PyrdxlP-dep_de-COase"/>
</dbReference>
<dbReference type="Gene3D" id="1.20.1650.10">
    <property type="entry name" value="PLP-dependent transferases"/>
    <property type="match status" value="1"/>
</dbReference>
<comment type="caution">
    <text evidence="7">The sequence shown here is derived from an EMBL/GenBank/DDBJ whole genome shotgun (WGS) entry which is preliminary data.</text>
</comment>
<accession>A0ABV7A986</accession>
<sequence>MNFTYRAESIENTALNQPSREFDHLFLHGESTRSYQHIVQQVTGKLVEVMHKLEHPYSGSTPATLHQKLNKIPVLSYGGEPIESLLEDIDEPLLQSNIHIAHQKSVAHLHCPPLVAAMAAEMVINAFNPSMDSWDQSPAATYLEQEVIEWLIHGFGFDSEADGVFTSGGTQSNYTGLLIARDSFCEKRLGVDVQKHGLPEDFQRLRILCSEDAHFTIKQSASQLGLGEECVLPIRTDKNHQLCIDDLNRKLEELEEEQLLPFALVATCGTTDFGSIDPLPEMAAIAKKHGLWLHVDAAFGGALILSHQHKGKLRGIEKANSITVDFHKLFYQPISCGAFLLKNKTEFRYLQHHADYLNPVDDEEKGIVNLVNKSTQTTRRFDALKLFFSLRMTGTKQYGDMIDHTLSLASSAACHIDAMENMKIINNDPELNTIVFRFEPTVPATIDLNQLNWNIQKHLLYTGKAVLAKTTVKGEVCLKFTLLNPRTKLEDLKEVLADIQEFGESELENWRSTV</sequence>
<dbReference type="Pfam" id="PF00282">
    <property type="entry name" value="Pyridoxal_deC"/>
    <property type="match status" value="1"/>
</dbReference>
<dbReference type="CDD" id="cd06450">
    <property type="entry name" value="DOPA_deC_like"/>
    <property type="match status" value="1"/>
</dbReference>
<evidence type="ECO:0000256" key="4">
    <source>
        <dbReference type="ARBA" id="ARBA00022898"/>
    </source>
</evidence>
<evidence type="ECO:0000256" key="3">
    <source>
        <dbReference type="ARBA" id="ARBA00022793"/>
    </source>
</evidence>